<dbReference type="Proteomes" id="UP000030762">
    <property type="component" value="Unassembled WGS sequence"/>
</dbReference>
<sequence length="206" mass="22817">MSVLLQRIQSWRVVLASQSPRRLELLTNLGLSFDVIPSTFEENLDKAAFPTPEHYVMENAKQKALEVTRRLATETRRPDLVIGCDTVVVHDGKILEKPKDEAEAFRMLSSLSNSTHQVFSGVALCMGTSTHVFSHVTQVQFLPLQEQTIRDYIATGEPMDKAGSYGIQSGGRAFVKTVDGCMNNVIGFPVDRFCAELSALLDQKTA</sequence>
<dbReference type="PIRSF" id="PIRSF006305">
    <property type="entry name" value="Maf"/>
    <property type="match status" value="1"/>
</dbReference>
<evidence type="ECO:0000313" key="4">
    <source>
        <dbReference type="Proteomes" id="UP000030762"/>
    </source>
</evidence>
<dbReference type="HAMAP" id="MF_00528">
    <property type="entry name" value="Maf"/>
    <property type="match status" value="1"/>
</dbReference>
<dbReference type="CDD" id="cd00555">
    <property type="entry name" value="Maf"/>
    <property type="match status" value="1"/>
</dbReference>
<proteinExistence type="inferred from homology"/>
<evidence type="ECO:0000256" key="2">
    <source>
        <dbReference type="ARBA" id="ARBA00022801"/>
    </source>
</evidence>
<dbReference type="Gene3D" id="3.90.950.10">
    <property type="match status" value="1"/>
</dbReference>
<dbReference type="GeneID" id="19956668"/>
<evidence type="ECO:0000313" key="3">
    <source>
        <dbReference type="EMBL" id="EQC26204.1"/>
    </source>
</evidence>
<dbReference type="GO" id="GO:0047429">
    <property type="term" value="F:nucleoside triphosphate diphosphatase activity"/>
    <property type="evidence" value="ECO:0007669"/>
    <property type="project" value="InterPro"/>
</dbReference>
<dbReference type="PANTHER" id="PTHR43213">
    <property type="entry name" value="BIFUNCTIONAL DTTP/UTP PYROPHOSPHATASE/METHYLTRANSFERASE PROTEIN-RELATED"/>
    <property type="match status" value="1"/>
</dbReference>
<dbReference type="STRING" id="1156394.T0PLE1"/>
<keyword evidence="2" id="KW-0378">Hydrolase</keyword>
<gene>
    <name evidence="3" type="ORF">SDRG_15941</name>
</gene>
<dbReference type="PANTHER" id="PTHR43213:SF5">
    <property type="entry name" value="BIFUNCTIONAL DTTP_UTP PYROPHOSPHATASE_METHYLTRANSFERASE PROTEIN-RELATED"/>
    <property type="match status" value="1"/>
</dbReference>
<dbReference type="Pfam" id="PF02545">
    <property type="entry name" value="Maf"/>
    <property type="match status" value="1"/>
</dbReference>
<dbReference type="InterPro" id="IPR003697">
    <property type="entry name" value="Maf-like"/>
</dbReference>
<dbReference type="EMBL" id="JH767238">
    <property type="protein sequence ID" value="EQC26204.1"/>
    <property type="molecule type" value="Genomic_DNA"/>
</dbReference>
<dbReference type="VEuPathDB" id="FungiDB:SDRG_15941"/>
<reference evidence="3 4" key="1">
    <citation type="submission" date="2012-04" db="EMBL/GenBank/DDBJ databases">
        <title>The Genome Sequence of Saprolegnia declina VS20.</title>
        <authorList>
            <consortium name="The Broad Institute Genome Sequencing Platform"/>
            <person name="Russ C."/>
            <person name="Nusbaum C."/>
            <person name="Tyler B."/>
            <person name="van West P."/>
            <person name="Dieguez-Uribeondo J."/>
            <person name="de Bruijn I."/>
            <person name="Tripathy S."/>
            <person name="Jiang R."/>
            <person name="Young S.K."/>
            <person name="Zeng Q."/>
            <person name="Gargeya S."/>
            <person name="Fitzgerald M."/>
            <person name="Haas B."/>
            <person name="Abouelleil A."/>
            <person name="Alvarado L."/>
            <person name="Arachchi H.M."/>
            <person name="Berlin A."/>
            <person name="Chapman S.B."/>
            <person name="Goldberg J."/>
            <person name="Griggs A."/>
            <person name="Gujja S."/>
            <person name="Hansen M."/>
            <person name="Howarth C."/>
            <person name="Imamovic A."/>
            <person name="Larimer J."/>
            <person name="McCowen C."/>
            <person name="Montmayeur A."/>
            <person name="Murphy C."/>
            <person name="Neiman D."/>
            <person name="Pearson M."/>
            <person name="Priest M."/>
            <person name="Roberts A."/>
            <person name="Saif S."/>
            <person name="Shea T."/>
            <person name="Sisk P."/>
            <person name="Sykes S."/>
            <person name="Wortman J."/>
            <person name="Nusbaum C."/>
            <person name="Birren B."/>
        </authorList>
    </citation>
    <scope>NUCLEOTIDE SEQUENCE [LARGE SCALE GENOMIC DNA]</scope>
    <source>
        <strain evidence="3 4">VS20</strain>
    </source>
</reference>
<evidence type="ECO:0000256" key="1">
    <source>
        <dbReference type="ARBA" id="ARBA00001968"/>
    </source>
</evidence>
<name>T0PLE1_SAPDV</name>
<comment type="cofactor">
    <cofactor evidence="1">
        <name>a divalent metal cation</name>
        <dbReference type="ChEBI" id="CHEBI:60240"/>
    </cofactor>
</comment>
<dbReference type="InterPro" id="IPR029001">
    <property type="entry name" value="ITPase-like_fam"/>
</dbReference>
<dbReference type="InParanoid" id="T0PLE1"/>
<keyword evidence="4" id="KW-1185">Reference proteome</keyword>
<dbReference type="RefSeq" id="XP_008620349.1">
    <property type="nucleotide sequence ID" value="XM_008622127.1"/>
</dbReference>
<accession>T0PLE1</accession>
<dbReference type="AlphaFoldDB" id="T0PLE1"/>
<protein>
    <submittedName>
        <fullName evidence="3">Maf-like protein</fullName>
    </submittedName>
</protein>
<dbReference type="eggNOG" id="KOG1509">
    <property type="taxonomic scope" value="Eukaryota"/>
</dbReference>
<dbReference type="SUPFAM" id="SSF52972">
    <property type="entry name" value="ITPase-like"/>
    <property type="match status" value="1"/>
</dbReference>
<dbReference type="FunCoup" id="T0PLE1">
    <property type="interactions" value="4"/>
</dbReference>
<dbReference type="NCBIfam" id="TIGR00172">
    <property type="entry name" value="maf"/>
    <property type="match status" value="1"/>
</dbReference>
<dbReference type="OrthoDB" id="10267058at2759"/>
<dbReference type="OMA" id="RDQRMHK"/>
<organism evidence="3 4">
    <name type="scientific">Saprolegnia diclina (strain VS20)</name>
    <dbReference type="NCBI Taxonomy" id="1156394"/>
    <lineage>
        <taxon>Eukaryota</taxon>
        <taxon>Sar</taxon>
        <taxon>Stramenopiles</taxon>
        <taxon>Oomycota</taxon>
        <taxon>Saprolegniomycetes</taxon>
        <taxon>Saprolegniales</taxon>
        <taxon>Saprolegniaceae</taxon>
        <taxon>Saprolegnia</taxon>
    </lineage>
</organism>